<gene>
    <name evidence="3" type="ordered locus">Tph_c15660</name>
</gene>
<reference evidence="3 4" key="1">
    <citation type="journal article" date="2012" name="BMC Genomics">
        <title>Genome-guided analysis of physiological and morphological traits of the fermentative acetate oxidizer Thermacetogenium phaeum.</title>
        <authorList>
            <person name="Oehler D."/>
            <person name="Poehlein A."/>
            <person name="Leimbach A."/>
            <person name="Muller N."/>
            <person name="Daniel R."/>
            <person name="Gottschalk G."/>
            <person name="Schink B."/>
        </authorList>
    </citation>
    <scope>NUCLEOTIDE SEQUENCE [LARGE SCALE GENOMIC DNA]</scope>
    <source>
        <strain evidence="4">ATCC BAA-254 / DSM 26808 / PB</strain>
    </source>
</reference>
<dbReference type="KEGG" id="tpz:Tph_c15660"/>
<dbReference type="EMBL" id="CP003732">
    <property type="protein sequence ID" value="AFV11771.1"/>
    <property type="molecule type" value="Genomic_DNA"/>
</dbReference>
<protein>
    <recommendedName>
        <fullName evidence="5">DUF1614 domain-containing protein</fullName>
    </recommendedName>
</protein>
<feature type="transmembrane region" description="Helical" evidence="2">
    <location>
        <begin position="169"/>
        <end position="192"/>
    </location>
</feature>
<feature type="transmembrane region" description="Helical" evidence="2">
    <location>
        <begin position="91"/>
        <end position="109"/>
    </location>
</feature>
<keyword evidence="4" id="KW-1185">Reference proteome</keyword>
<feature type="transmembrane region" description="Helical" evidence="2">
    <location>
        <begin position="121"/>
        <end position="136"/>
    </location>
</feature>
<feature type="region of interest" description="Disordered" evidence="1">
    <location>
        <begin position="220"/>
        <end position="241"/>
    </location>
</feature>
<evidence type="ECO:0000313" key="3">
    <source>
        <dbReference type="EMBL" id="AFV11771.1"/>
    </source>
</evidence>
<sequence>MLRIPFGTIILLIISLLIYFGVAQRVLDKLRLSDRAALGAIAAIIVGSFINIPLPGWARLEASLNIGGGVVPIVLAGYLMTDTTNLERARALAGVVATAVAIYLAGLFLKAEPETMFMDPLYLYPLVGGVVAYLVGRSRRSAFIAATMGILLFDLITYLRMLISRIPGAVVIGGGGAFDAIVIAGLLAVLLAEFIGETRERLQGGPVERGRAQALLKHLKPLPVKNKKDGGGESGDPEKEN</sequence>
<feature type="transmembrane region" description="Helical" evidence="2">
    <location>
        <begin position="62"/>
        <end position="79"/>
    </location>
</feature>
<proteinExistence type="predicted"/>
<keyword evidence="2" id="KW-1133">Transmembrane helix</keyword>
<dbReference type="HOGENOM" id="CLU_1165382_0_0_9"/>
<keyword evidence="2" id="KW-0812">Transmembrane</keyword>
<dbReference type="Proteomes" id="UP000000467">
    <property type="component" value="Chromosome"/>
</dbReference>
<evidence type="ECO:0000256" key="1">
    <source>
        <dbReference type="SAM" id="MobiDB-lite"/>
    </source>
</evidence>
<accession>K4LFJ7</accession>
<feature type="transmembrane region" description="Helical" evidence="2">
    <location>
        <begin position="143"/>
        <end position="163"/>
    </location>
</feature>
<dbReference type="OrthoDB" id="1679952at2"/>
<dbReference type="STRING" id="1089553.Tph_c15660"/>
<evidence type="ECO:0000256" key="2">
    <source>
        <dbReference type="SAM" id="Phobius"/>
    </source>
</evidence>
<feature type="transmembrane region" description="Helical" evidence="2">
    <location>
        <begin position="36"/>
        <end position="56"/>
    </location>
</feature>
<keyword evidence="2" id="KW-0472">Membrane</keyword>
<dbReference type="Pfam" id="PF07758">
    <property type="entry name" value="DUF1614"/>
    <property type="match status" value="1"/>
</dbReference>
<evidence type="ECO:0008006" key="5">
    <source>
        <dbReference type="Google" id="ProtNLM"/>
    </source>
</evidence>
<dbReference type="AlphaFoldDB" id="K4LFJ7"/>
<name>K4LFJ7_THEPS</name>
<feature type="transmembrane region" description="Helical" evidence="2">
    <location>
        <begin position="6"/>
        <end position="24"/>
    </location>
</feature>
<evidence type="ECO:0000313" key="4">
    <source>
        <dbReference type="Proteomes" id="UP000000467"/>
    </source>
</evidence>
<dbReference type="eggNOG" id="COG4089">
    <property type="taxonomic scope" value="Bacteria"/>
</dbReference>
<organism evidence="3 4">
    <name type="scientific">Thermacetogenium phaeum (strain ATCC BAA-254 / DSM 26808 / PB)</name>
    <dbReference type="NCBI Taxonomy" id="1089553"/>
    <lineage>
        <taxon>Bacteria</taxon>
        <taxon>Bacillati</taxon>
        <taxon>Bacillota</taxon>
        <taxon>Clostridia</taxon>
        <taxon>Thermoanaerobacterales</taxon>
        <taxon>Thermoanaerobacteraceae</taxon>
        <taxon>Thermacetogenium</taxon>
    </lineage>
</organism>
<feature type="compositionally biased region" description="Basic and acidic residues" evidence="1">
    <location>
        <begin position="226"/>
        <end position="241"/>
    </location>
</feature>
<dbReference type="InterPro" id="IPR011672">
    <property type="entry name" value="DUF1614"/>
</dbReference>